<keyword evidence="1" id="KW-0472">Membrane</keyword>
<gene>
    <name evidence="2" type="ORF">HNQ61_002997</name>
</gene>
<keyword evidence="3" id="KW-1185">Reference proteome</keyword>
<keyword evidence="1" id="KW-1133">Transmembrane helix</keyword>
<dbReference type="Proteomes" id="UP000582837">
    <property type="component" value="Unassembled WGS sequence"/>
</dbReference>
<proteinExistence type="predicted"/>
<evidence type="ECO:0000313" key="3">
    <source>
        <dbReference type="Proteomes" id="UP000582837"/>
    </source>
</evidence>
<dbReference type="EMBL" id="JACHIA010000008">
    <property type="protein sequence ID" value="MBB6071373.1"/>
    <property type="molecule type" value="Genomic_DNA"/>
</dbReference>
<sequence length="62" mass="6798">MPSSKDYGLSLPVSKKNRNRAALLAGAAGLFMFIVGVKRRHRLDAEREVTDARSARAAREAN</sequence>
<feature type="transmembrane region" description="Helical" evidence="1">
    <location>
        <begin position="20"/>
        <end position="37"/>
    </location>
</feature>
<protein>
    <submittedName>
        <fullName evidence="2">Uncharacterized protein</fullName>
    </submittedName>
</protein>
<accession>A0A841H035</accession>
<dbReference type="RefSeq" id="WP_170036793.1">
    <property type="nucleotide sequence ID" value="NZ_JABDTL010000002.1"/>
</dbReference>
<dbReference type="AlphaFoldDB" id="A0A841H035"/>
<keyword evidence="1" id="KW-0812">Transmembrane</keyword>
<evidence type="ECO:0000313" key="2">
    <source>
        <dbReference type="EMBL" id="MBB6071373.1"/>
    </source>
</evidence>
<evidence type="ECO:0000256" key="1">
    <source>
        <dbReference type="SAM" id="Phobius"/>
    </source>
</evidence>
<name>A0A841H035_9BACT</name>
<organism evidence="2 3">
    <name type="scientific">Longimicrobium terrae</name>
    <dbReference type="NCBI Taxonomy" id="1639882"/>
    <lineage>
        <taxon>Bacteria</taxon>
        <taxon>Pseudomonadati</taxon>
        <taxon>Gemmatimonadota</taxon>
        <taxon>Longimicrobiia</taxon>
        <taxon>Longimicrobiales</taxon>
        <taxon>Longimicrobiaceae</taxon>
        <taxon>Longimicrobium</taxon>
    </lineage>
</organism>
<reference evidence="2 3" key="1">
    <citation type="submission" date="2020-08" db="EMBL/GenBank/DDBJ databases">
        <title>Genomic Encyclopedia of Type Strains, Phase IV (KMG-IV): sequencing the most valuable type-strain genomes for metagenomic binning, comparative biology and taxonomic classification.</title>
        <authorList>
            <person name="Goeker M."/>
        </authorList>
    </citation>
    <scope>NUCLEOTIDE SEQUENCE [LARGE SCALE GENOMIC DNA]</scope>
    <source>
        <strain evidence="2 3">DSM 29007</strain>
    </source>
</reference>
<comment type="caution">
    <text evidence="2">The sequence shown here is derived from an EMBL/GenBank/DDBJ whole genome shotgun (WGS) entry which is preliminary data.</text>
</comment>